<proteinExistence type="predicted"/>
<evidence type="ECO:0000313" key="1">
    <source>
        <dbReference type="EMBL" id="CAG8464621.1"/>
    </source>
</evidence>
<protein>
    <submittedName>
        <fullName evidence="1">12145_t:CDS:1</fullName>
    </submittedName>
</protein>
<name>A0ACA9KBZ0_9GLOM</name>
<accession>A0ACA9KBZ0</accession>
<gene>
    <name evidence="1" type="ORF">RPERSI_LOCUS305</name>
</gene>
<feature type="non-terminal residue" evidence="1">
    <location>
        <position position="1"/>
    </location>
</feature>
<evidence type="ECO:0000313" key="2">
    <source>
        <dbReference type="Proteomes" id="UP000789920"/>
    </source>
</evidence>
<dbReference type="Proteomes" id="UP000789920">
    <property type="component" value="Unassembled WGS sequence"/>
</dbReference>
<dbReference type="EMBL" id="CAJVQC010000222">
    <property type="protein sequence ID" value="CAG8464621.1"/>
    <property type="molecule type" value="Genomic_DNA"/>
</dbReference>
<comment type="caution">
    <text evidence="1">The sequence shown here is derived from an EMBL/GenBank/DDBJ whole genome shotgun (WGS) entry which is preliminary data.</text>
</comment>
<reference evidence="1" key="1">
    <citation type="submission" date="2021-06" db="EMBL/GenBank/DDBJ databases">
        <authorList>
            <person name="Kallberg Y."/>
            <person name="Tangrot J."/>
            <person name="Rosling A."/>
        </authorList>
    </citation>
    <scope>NUCLEOTIDE SEQUENCE</scope>
    <source>
        <strain evidence="1">MA461A</strain>
    </source>
</reference>
<keyword evidence="2" id="KW-1185">Reference proteome</keyword>
<sequence>KNLGKTKSSCIEVIALIQARLASVKLINTTSPTTISKAVTNDESIEKAITNNERIKKAIINDERIEKADNGNDDKYLKVELLDEGECEDVRIFRKRKRKNDTIEVIEPLAKKGKVQELKPINEKINLCENMMYIPFAELSDDLDLLKNADDQNIKIQIVQGVFQDEKSKSSEVVLV</sequence>
<organism evidence="1 2">
    <name type="scientific">Racocetra persica</name>
    <dbReference type="NCBI Taxonomy" id="160502"/>
    <lineage>
        <taxon>Eukaryota</taxon>
        <taxon>Fungi</taxon>
        <taxon>Fungi incertae sedis</taxon>
        <taxon>Mucoromycota</taxon>
        <taxon>Glomeromycotina</taxon>
        <taxon>Glomeromycetes</taxon>
        <taxon>Diversisporales</taxon>
        <taxon>Gigasporaceae</taxon>
        <taxon>Racocetra</taxon>
    </lineage>
</organism>